<comment type="caution">
    <text evidence="1">The sequence shown here is derived from an EMBL/GenBank/DDBJ whole genome shotgun (WGS) entry which is preliminary data.</text>
</comment>
<gene>
    <name evidence="1" type="ORF">PI95_008455</name>
</gene>
<evidence type="ECO:0000313" key="1">
    <source>
        <dbReference type="EMBL" id="NEU72597.1"/>
    </source>
</evidence>
<accession>A0A846H4Q1</accession>
<protein>
    <submittedName>
        <fullName evidence="1">Uncharacterized protein</fullName>
    </submittedName>
</protein>
<dbReference type="EMBL" id="JTCM02000012">
    <property type="protein sequence ID" value="NEU72597.1"/>
    <property type="molecule type" value="Genomic_DNA"/>
</dbReference>
<name>A0A846H4Q1_9CYAN</name>
<reference evidence="1 2" key="1">
    <citation type="journal article" date="2015" name="Genome Announc.">
        <title>Draft Genome Sequence of Cyanobacterium Hassallia byssoidea Strain VB512170, Isolated from Monuments in India.</title>
        <authorList>
            <person name="Singh D."/>
            <person name="Chandrababunaidu M.M."/>
            <person name="Panda A."/>
            <person name="Sen D."/>
            <person name="Bhattacharyya S."/>
            <person name="Adhikary S.P."/>
            <person name="Tripathy S."/>
        </authorList>
    </citation>
    <scope>NUCLEOTIDE SEQUENCE [LARGE SCALE GENOMIC DNA]</scope>
    <source>
        <strain evidence="1 2">VB512170</strain>
    </source>
</reference>
<dbReference type="Proteomes" id="UP000031549">
    <property type="component" value="Unassembled WGS sequence"/>
</dbReference>
<dbReference type="AlphaFoldDB" id="A0A846H4Q1"/>
<proteinExistence type="predicted"/>
<evidence type="ECO:0000313" key="2">
    <source>
        <dbReference type="Proteomes" id="UP000031549"/>
    </source>
</evidence>
<sequence>MSPKRENEHLKKYKFTTEREEALTAKLTIRIAPSKLEKLKTLENYPEFVRQAIDKALDELEKDD</sequence>
<organism evidence="1 2">
    <name type="scientific">Hassallia byssoidea VB512170</name>
    <dbReference type="NCBI Taxonomy" id="1304833"/>
    <lineage>
        <taxon>Bacteria</taxon>
        <taxon>Bacillati</taxon>
        <taxon>Cyanobacteriota</taxon>
        <taxon>Cyanophyceae</taxon>
        <taxon>Nostocales</taxon>
        <taxon>Tolypothrichaceae</taxon>
        <taxon>Hassallia</taxon>
    </lineage>
</organism>
<dbReference type="RefSeq" id="WP_039747430.1">
    <property type="nucleotide sequence ID" value="NZ_JTCM02000012.1"/>
</dbReference>
<keyword evidence="2" id="KW-1185">Reference proteome</keyword>